<dbReference type="AlphaFoldDB" id="C9LH90"/>
<evidence type="ECO:0000313" key="2">
    <source>
        <dbReference type="Proteomes" id="UP000003460"/>
    </source>
</evidence>
<keyword evidence="2" id="KW-1185">Reference proteome</keyword>
<accession>C9LH90</accession>
<reference evidence="1" key="1">
    <citation type="submission" date="2009-09" db="EMBL/GenBank/DDBJ databases">
        <authorList>
            <person name="Weinstock G."/>
            <person name="Sodergren E."/>
            <person name="Clifton S."/>
            <person name="Fulton L."/>
            <person name="Fulton B."/>
            <person name="Courtney L."/>
            <person name="Fronick C."/>
            <person name="Harrison M."/>
            <person name="Strong C."/>
            <person name="Farmer C."/>
            <person name="Delahaunty K."/>
            <person name="Markovic C."/>
            <person name="Hall O."/>
            <person name="Minx P."/>
            <person name="Tomlinson C."/>
            <person name="Mitreva M."/>
            <person name="Nelson J."/>
            <person name="Hou S."/>
            <person name="Wollam A."/>
            <person name="Pepin K.H."/>
            <person name="Johnson M."/>
            <person name="Bhonagiri V."/>
            <person name="Nash W.E."/>
            <person name="Warren W."/>
            <person name="Chinwalla A."/>
            <person name="Mardis E.R."/>
            <person name="Wilson R.K."/>
        </authorList>
    </citation>
    <scope>NUCLEOTIDE SEQUENCE [LARGE SCALE GENOMIC DNA]</scope>
    <source>
        <strain evidence="1">ATCC 51259</strain>
    </source>
</reference>
<sequence>MSTCLAFVRGVRPFFSLAWLSEGVHRGICGVKKGGAGLAISRYAC</sequence>
<dbReference type="Proteomes" id="UP000003460">
    <property type="component" value="Unassembled WGS sequence"/>
</dbReference>
<comment type="caution">
    <text evidence="1">The sequence shown here is derived from an EMBL/GenBank/DDBJ whole genome shotgun (WGS) entry which is preliminary data.</text>
</comment>
<evidence type="ECO:0000313" key="1">
    <source>
        <dbReference type="EMBL" id="EEX72048.1"/>
    </source>
</evidence>
<organism evidence="1 2">
    <name type="scientific">Alloprevotella tannerae ATCC 51259</name>
    <dbReference type="NCBI Taxonomy" id="626522"/>
    <lineage>
        <taxon>Bacteria</taxon>
        <taxon>Pseudomonadati</taxon>
        <taxon>Bacteroidota</taxon>
        <taxon>Bacteroidia</taxon>
        <taxon>Bacteroidales</taxon>
        <taxon>Prevotellaceae</taxon>
        <taxon>Alloprevotella</taxon>
    </lineage>
</organism>
<dbReference type="STRING" id="626522.GCWU000325_01591"/>
<name>C9LH90_9BACT</name>
<protein>
    <submittedName>
        <fullName evidence="1">Uncharacterized protein</fullName>
    </submittedName>
</protein>
<dbReference type="HOGENOM" id="CLU_3203689_0_0_10"/>
<proteinExistence type="predicted"/>
<gene>
    <name evidence="1" type="ORF">GCWU000325_01591</name>
</gene>
<dbReference type="EMBL" id="ACIJ02000018">
    <property type="protein sequence ID" value="EEX72048.1"/>
    <property type="molecule type" value="Genomic_DNA"/>
</dbReference>